<dbReference type="PANTHER" id="PTHR35333:SF3">
    <property type="entry name" value="BETA-LACTAMASE-TYPE TRANSPEPTIDASE FOLD CONTAINING PROTEIN"/>
    <property type="match status" value="1"/>
</dbReference>
<comment type="caution">
    <text evidence="2">The sequence shown here is derived from an EMBL/GenBank/DDBJ whole genome shotgun (WGS) entry which is preliminary data.</text>
</comment>
<dbReference type="Pfam" id="PF13354">
    <property type="entry name" value="Beta-lactamase2"/>
    <property type="match status" value="1"/>
</dbReference>
<evidence type="ECO:0000259" key="1">
    <source>
        <dbReference type="Pfam" id="PF13354"/>
    </source>
</evidence>
<dbReference type="Proteomes" id="UP001328425">
    <property type="component" value="Unassembled WGS sequence"/>
</dbReference>
<keyword evidence="3" id="KW-1185">Reference proteome</keyword>
<keyword evidence="2" id="KW-0378">Hydrolase</keyword>
<dbReference type="InterPro" id="IPR045155">
    <property type="entry name" value="Beta-lactam_cat"/>
</dbReference>
<dbReference type="PANTHER" id="PTHR35333">
    <property type="entry name" value="BETA-LACTAMASE"/>
    <property type="match status" value="1"/>
</dbReference>
<protein>
    <submittedName>
        <fullName evidence="2">Class A beta-lactamase-related serine hydrolase</fullName>
    </submittedName>
</protein>
<dbReference type="EMBL" id="JARBCY010000019">
    <property type="protein sequence ID" value="MEF3317550.1"/>
    <property type="molecule type" value="Genomic_DNA"/>
</dbReference>
<name>A0ABU7X8U7_9FIRM</name>
<accession>A0ABU7X8U7</accession>
<dbReference type="RefSeq" id="WP_288167365.1">
    <property type="nucleotide sequence ID" value="NZ_JARBCY010000019.1"/>
</dbReference>
<dbReference type="InterPro" id="IPR000871">
    <property type="entry name" value="Beta-lactam_class-A"/>
</dbReference>
<dbReference type="InterPro" id="IPR012338">
    <property type="entry name" value="Beta-lactam/transpept-like"/>
</dbReference>
<dbReference type="Gene3D" id="3.40.710.10">
    <property type="entry name" value="DD-peptidase/beta-lactamase superfamily"/>
    <property type="match status" value="1"/>
</dbReference>
<proteinExistence type="predicted"/>
<sequence>MLNEKITSLLNNVEGEFGVYFEDIQDHNRVIINGNLVFCAASTIKIPLVALVLKEYEEGKFDINDKVDIKLENRVGGTGVIRNLDKSFKPTILDLINLALVVSDNIATNQLIDIVGGFGKINEFNQSIGLNNTKFQRKMLDLKSLNEGLDNFTTAKDLGTLLTLIAEGKCVSKKSSELIIKILKTQQFRQKLPNFIPAVTSYDANATNELPDEGKVMVANKTGDLWKTQHDVGIFILPKGERYVVAVYSQKLSEDYEGIEAISKISKIVYDYMLGKYNY</sequence>
<feature type="domain" description="Beta-lactamase class A catalytic" evidence="1">
    <location>
        <begin position="18"/>
        <end position="248"/>
    </location>
</feature>
<evidence type="ECO:0000313" key="2">
    <source>
        <dbReference type="EMBL" id="MEF3317550.1"/>
    </source>
</evidence>
<reference evidence="2 3" key="1">
    <citation type="submission" date="2022-11" db="EMBL/GenBank/DDBJ databases">
        <title>The First Case of Preauricular Fistular Abscess Caused by Peptoniphilus grossensis.</title>
        <authorList>
            <person name="Byun J.-H."/>
        </authorList>
    </citation>
    <scope>NUCLEOTIDE SEQUENCE [LARGE SCALE GENOMIC DNA]</scope>
    <source>
        <strain evidence="2 3">GYB008</strain>
    </source>
</reference>
<gene>
    <name evidence="2" type="ORF">PV361_02405</name>
</gene>
<evidence type="ECO:0000313" key="3">
    <source>
        <dbReference type="Proteomes" id="UP001328425"/>
    </source>
</evidence>
<dbReference type="SUPFAM" id="SSF56601">
    <property type="entry name" value="beta-lactamase/transpeptidase-like"/>
    <property type="match status" value="1"/>
</dbReference>
<dbReference type="GO" id="GO:0016787">
    <property type="term" value="F:hydrolase activity"/>
    <property type="evidence" value="ECO:0007669"/>
    <property type="project" value="UniProtKB-KW"/>
</dbReference>
<organism evidence="2 3">
    <name type="scientific">Peptoniphilus grossensis</name>
    <dbReference type="NCBI Taxonomy" id="1465756"/>
    <lineage>
        <taxon>Bacteria</taxon>
        <taxon>Bacillati</taxon>
        <taxon>Bacillota</taxon>
        <taxon>Tissierellia</taxon>
        <taxon>Tissierellales</taxon>
        <taxon>Peptoniphilaceae</taxon>
        <taxon>Peptoniphilus</taxon>
    </lineage>
</organism>